<organism evidence="10 11">
    <name type="scientific">Falsibacillus pallidus</name>
    <dbReference type="NCBI Taxonomy" id="493781"/>
    <lineage>
        <taxon>Bacteria</taxon>
        <taxon>Bacillati</taxon>
        <taxon>Bacillota</taxon>
        <taxon>Bacilli</taxon>
        <taxon>Bacillales</taxon>
        <taxon>Bacillaceae</taxon>
        <taxon>Falsibacillus</taxon>
    </lineage>
</organism>
<keyword evidence="5" id="KW-0804">Transcription</keyword>
<dbReference type="InterPro" id="IPR036388">
    <property type="entry name" value="WH-like_DNA-bd_sf"/>
</dbReference>
<dbReference type="PROSITE" id="PS50110">
    <property type="entry name" value="RESPONSE_REGULATORY"/>
    <property type="match status" value="1"/>
</dbReference>
<dbReference type="GO" id="GO:0000976">
    <property type="term" value="F:transcription cis-regulatory region binding"/>
    <property type="evidence" value="ECO:0007669"/>
    <property type="project" value="TreeGrafter"/>
</dbReference>
<dbReference type="OrthoDB" id="9790442at2"/>
<keyword evidence="3" id="KW-0805">Transcription regulation</keyword>
<dbReference type="SMART" id="SM00862">
    <property type="entry name" value="Trans_reg_C"/>
    <property type="match status" value="1"/>
</dbReference>
<evidence type="ECO:0000256" key="6">
    <source>
        <dbReference type="PROSITE-ProRule" id="PRU00169"/>
    </source>
</evidence>
<dbReference type="Pfam" id="PF00486">
    <property type="entry name" value="Trans_reg_C"/>
    <property type="match status" value="1"/>
</dbReference>
<dbReference type="Gene3D" id="1.10.10.10">
    <property type="entry name" value="Winged helix-like DNA-binding domain superfamily/Winged helix DNA-binding domain"/>
    <property type="match status" value="1"/>
</dbReference>
<feature type="modified residue" description="4-aspartylphosphate" evidence="6">
    <location>
        <position position="52"/>
    </location>
</feature>
<dbReference type="InterPro" id="IPR001789">
    <property type="entry name" value="Sig_transdc_resp-reg_receiver"/>
</dbReference>
<name>A0A370GQ74_9BACI</name>
<evidence type="ECO:0000313" key="11">
    <source>
        <dbReference type="Proteomes" id="UP000255326"/>
    </source>
</evidence>
<dbReference type="PANTHER" id="PTHR48111">
    <property type="entry name" value="REGULATOR OF RPOS"/>
    <property type="match status" value="1"/>
</dbReference>
<sequence length="224" mass="25790">MKNILLVDDEVKMLNLLELYLTPNGFNCLKANSGSQAIEYLTEKQVDAVLLDIMMQGMDGWETCEEIRKFSDIPIIMVTARDNKADMIYGLNSGSDDYITKPFDEDILIARLNAVLRRTHSANEIIFNELIWNEAKHTVLVNGKDLTFTPIEFSLLGLFLGNQDIVLSRDQLINNIWGFDSEIEDRTVDSHIRNIREKLRKVGFQIDEHLATLYGIGYQWRSMR</sequence>
<dbReference type="Gene3D" id="6.10.250.690">
    <property type="match status" value="1"/>
</dbReference>
<gene>
    <name evidence="10" type="ORF">DFR59_102497</name>
</gene>
<dbReference type="AlphaFoldDB" id="A0A370GQ74"/>
<evidence type="ECO:0000256" key="3">
    <source>
        <dbReference type="ARBA" id="ARBA00023015"/>
    </source>
</evidence>
<keyword evidence="1 6" id="KW-0597">Phosphoprotein</keyword>
<dbReference type="InterPro" id="IPR039420">
    <property type="entry name" value="WalR-like"/>
</dbReference>
<dbReference type="InterPro" id="IPR011006">
    <property type="entry name" value="CheY-like_superfamily"/>
</dbReference>
<dbReference type="PROSITE" id="PS51755">
    <property type="entry name" value="OMPR_PHOB"/>
    <property type="match status" value="1"/>
</dbReference>
<dbReference type="EMBL" id="QQAY01000002">
    <property type="protein sequence ID" value="RDI45862.1"/>
    <property type="molecule type" value="Genomic_DNA"/>
</dbReference>
<dbReference type="SUPFAM" id="SSF52172">
    <property type="entry name" value="CheY-like"/>
    <property type="match status" value="1"/>
</dbReference>
<feature type="DNA-binding region" description="OmpR/PhoB-type" evidence="7">
    <location>
        <begin position="122"/>
        <end position="222"/>
    </location>
</feature>
<dbReference type="Proteomes" id="UP000255326">
    <property type="component" value="Unassembled WGS sequence"/>
</dbReference>
<dbReference type="GO" id="GO:0006355">
    <property type="term" value="P:regulation of DNA-templated transcription"/>
    <property type="evidence" value="ECO:0007669"/>
    <property type="project" value="InterPro"/>
</dbReference>
<dbReference type="GO" id="GO:0005829">
    <property type="term" value="C:cytosol"/>
    <property type="evidence" value="ECO:0007669"/>
    <property type="project" value="TreeGrafter"/>
</dbReference>
<dbReference type="Pfam" id="PF00072">
    <property type="entry name" value="Response_reg"/>
    <property type="match status" value="1"/>
</dbReference>
<feature type="domain" description="OmpR/PhoB-type" evidence="9">
    <location>
        <begin position="122"/>
        <end position="222"/>
    </location>
</feature>
<dbReference type="PANTHER" id="PTHR48111:SF73">
    <property type="entry name" value="ALKALINE PHOSPHATASE SYNTHESIS TRANSCRIPTIONAL REGULATORY PROTEIN PHOP"/>
    <property type="match status" value="1"/>
</dbReference>
<dbReference type="GO" id="GO:0032993">
    <property type="term" value="C:protein-DNA complex"/>
    <property type="evidence" value="ECO:0007669"/>
    <property type="project" value="TreeGrafter"/>
</dbReference>
<keyword evidence="2" id="KW-0902">Two-component regulatory system</keyword>
<keyword evidence="11" id="KW-1185">Reference proteome</keyword>
<dbReference type="FunFam" id="3.40.50.2300:FF:000001">
    <property type="entry name" value="DNA-binding response regulator PhoB"/>
    <property type="match status" value="1"/>
</dbReference>
<evidence type="ECO:0000313" key="10">
    <source>
        <dbReference type="EMBL" id="RDI45862.1"/>
    </source>
</evidence>
<evidence type="ECO:0000256" key="4">
    <source>
        <dbReference type="ARBA" id="ARBA00023125"/>
    </source>
</evidence>
<protein>
    <submittedName>
        <fullName evidence="10">DNA-binding response OmpR family regulator</fullName>
    </submittedName>
</protein>
<accession>A0A370GQ74</accession>
<evidence type="ECO:0000256" key="7">
    <source>
        <dbReference type="PROSITE-ProRule" id="PRU01091"/>
    </source>
</evidence>
<feature type="domain" description="Response regulatory" evidence="8">
    <location>
        <begin position="3"/>
        <end position="116"/>
    </location>
</feature>
<evidence type="ECO:0000256" key="2">
    <source>
        <dbReference type="ARBA" id="ARBA00023012"/>
    </source>
</evidence>
<reference evidence="10 11" key="1">
    <citation type="submission" date="2018-07" db="EMBL/GenBank/DDBJ databases">
        <title>Genomic Encyclopedia of Type Strains, Phase IV (KMG-IV): sequencing the most valuable type-strain genomes for metagenomic binning, comparative biology and taxonomic classification.</title>
        <authorList>
            <person name="Goeker M."/>
        </authorList>
    </citation>
    <scope>NUCLEOTIDE SEQUENCE [LARGE SCALE GENOMIC DNA]</scope>
    <source>
        <strain evidence="10 11">DSM 25281</strain>
    </source>
</reference>
<dbReference type="GO" id="GO:0000156">
    <property type="term" value="F:phosphorelay response regulator activity"/>
    <property type="evidence" value="ECO:0007669"/>
    <property type="project" value="TreeGrafter"/>
</dbReference>
<dbReference type="Gene3D" id="3.40.50.2300">
    <property type="match status" value="1"/>
</dbReference>
<evidence type="ECO:0000256" key="5">
    <source>
        <dbReference type="ARBA" id="ARBA00023163"/>
    </source>
</evidence>
<dbReference type="InterPro" id="IPR001867">
    <property type="entry name" value="OmpR/PhoB-type_DNA-bd"/>
</dbReference>
<dbReference type="RefSeq" id="WP_114744671.1">
    <property type="nucleotide sequence ID" value="NZ_QQAY01000002.1"/>
</dbReference>
<dbReference type="CDD" id="cd17574">
    <property type="entry name" value="REC_OmpR"/>
    <property type="match status" value="1"/>
</dbReference>
<evidence type="ECO:0000259" key="8">
    <source>
        <dbReference type="PROSITE" id="PS50110"/>
    </source>
</evidence>
<dbReference type="SMART" id="SM00448">
    <property type="entry name" value="REC"/>
    <property type="match status" value="1"/>
</dbReference>
<evidence type="ECO:0000259" key="9">
    <source>
        <dbReference type="PROSITE" id="PS51755"/>
    </source>
</evidence>
<dbReference type="CDD" id="cd00383">
    <property type="entry name" value="trans_reg_C"/>
    <property type="match status" value="1"/>
</dbReference>
<comment type="caution">
    <text evidence="10">The sequence shown here is derived from an EMBL/GenBank/DDBJ whole genome shotgun (WGS) entry which is preliminary data.</text>
</comment>
<evidence type="ECO:0000256" key="1">
    <source>
        <dbReference type="ARBA" id="ARBA00022553"/>
    </source>
</evidence>
<proteinExistence type="predicted"/>
<keyword evidence="4 7" id="KW-0238">DNA-binding</keyword>